<feature type="compositionally biased region" description="Acidic residues" evidence="1">
    <location>
        <begin position="563"/>
        <end position="588"/>
    </location>
</feature>
<dbReference type="PROSITE" id="PS51221">
    <property type="entry name" value="TTL"/>
    <property type="match status" value="1"/>
</dbReference>
<dbReference type="Pfam" id="PF01975">
    <property type="entry name" value="SurE"/>
    <property type="match status" value="1"/>
</dbReference>
<evidence type="ECO:0000313" key="4">
    <source>
        <dbReference type="Proteomes" id="UP001295740"/>
    </source>
</evidence>
<dbReference type="EMBL" id="CAUWAG010000007">
    <property type="protein sequence ID" value="CAJ2505045.1"/>
    <property type="molecule type" value="Genomic_DNA"/>
</dbReference>
<feature type="domain" description="Survival protein SurE-like phosphatase/nucleotidase" evidence="2">
    <location>
        <begin position="3"/>
        <end position="237"/>
    </location>
</feature>
<sequence>MHILVINDDGPPSPKTSPYVHSLVRALQQAGHTVSVCLPHTQRSWIGKAHMIGQTVKPLYYRAPETFDPREKTAPATQGTTHARPSRGKDVQEEWILVDGTPASCAQIGLHHFFNNRGPVDLVVSGPNYGRNTTALFALSSGTLGGALEAAVCRTKAVALSWAFFRTGTPDAAAASADWHDPEVIAAATRRSVKVVEKLYAQWPADGSVDLYSVNVPLTRSLEDRAPILTPMLQNYWAGGGGACFQEVEGSVGDEEEEEERIREGEGEGEAAADGKADGGVEKDGEKGYTHRHFRWKPRFEDVYQSVRDAAPGNDGWAVDRGLTRDNHKSEELPSATTMIKESTLAHRPENHFYALIAYEDAYVQPLILDALEQLFPPESYTLLSLPTSQQQQQVQHNGSGSAPDADEGVISLPDLLPDPDARVLQLTPYEAIDWDYAAAHPRTCLVNSYMLRKALIRKHYLAATVEHWAAKRPTSVLASHVGRSEAFELDYAEFLDDALVEAFDLRASLGRNEGLYGEGEEDNGDGGESAREWWILKPSMSDRGQGIRLFSTMAELQAIFDEWEAERPDSEDEDEDEGDDDDDDEDGNTGTAGSSSRDQQQEADDYITTSHLRHFVAQPYIHPPLLLPGCGNRKFHIRTYVACVGALDVYVYRQMLALFAAKPYVAPRSAPCQSPSHSHPNGPDTNSSSSSALDLEAHLTNTCLQRSVADGTVQSFWQLPASSLPTSSKQKIFAQISEIAGQVFEAAARGMMMHFRPQGNAFEVFGVDFLVDADEKVWLLEVNAFPDFRQTGDELTGLVGGLWRGVLGRAVGGFFGVGESGKGEEEDDGLVLVRRVELGR</sequence>
<feature type="compositionally biased region" description="Basic and acidic residues" evidence="1">
    <location>
        <begin position="273"/>
        <end position="288"/>
    </location>
</feature>
<evidence type="ECO:0000259" key="2">
    <source>
        <dbReference type="Pfam" id="PF01975"/>
    </source>
</evidence>
<dbReference type="InterPro" id="IPR027746">
    <property type="entry name" value="TTL"/>
</dbReference>
<keyword evidence="4" id="KW-1185">Reference proteome</keyword>
<feature type="region of interest" description="Disordered" evidence="1">
    <location>
        <begin position="670"/>
        <end position="692"/>
    </location>
</feature>
<feature type="compositionally biased region" description="Polar residues" evidence="1">
    <location>
        <begin position="672"/>
        <end position="692"/>
    </location>
</feature>
<dbReference type="SUPFAM" id="SSF64167">
    <property type="entry name" value="SurE-like"/>
    <property type="match status" value="1"/>
</dbReference>
<proteinExistence type="predicted"/>
<dbReference type="Gene3D" id="3.30.470.20">
    <property type="entry name" value="ATP-grasp fold, B domain"/>
    <property type="match status" value="1"/>
</dbReference>
<dbReference type="GO" id="GO:0016787">
    <property type="term" value="F:hydrolase activity"/>
    <property type="evidence" value="ECO:0007669"/>
    <property type="project" value="InterPro"/>
</dbReference>
<feature type="region of interest" description="Disordered" evidence="1">
    <location>
        <begin position="249"/>
        <end position="288"/>
    </location>
</feature>
<gene>
    <name evidence="3" type="ORF">KHLLAP_LOCUS5513</name>
</gene>
<feature type="region of interest" description="Disordered" evidence="1">
    <location>
        <begin position="67"/>
        <end position="89"/>
    </location>
</feature>
<dbReference type="SUPFAM" id="SSF56059">
    <property type="entry name" value="Glutathione synthetase ATP-binding domain-like"/>
    <property type="match status" value="1"/>
</dbReference>
<dbReference type="Proteomes" id="UP001295740">
    <property type="component" value="Unassembled WGS sequence"/>
</dbReference>
<dbReference type="PANTHER" id="PTHR47551">
    <property type="entry name" value="TUBULIN--TYROSINE LIGASE PBY1-RELATED"/>
    <property type="match status" value="1"/>
</dbReference>
<dbReference type="GO" id="GO:0000932">
    <property type="term" value="C:P-body"/>
    <property type="evidence" value="ECO:0007669"/>
    <property type="project" value="TreeGrafter"/>
</dbReference>
<name>A0AAI8VHK3_9PEZI</name>
<feature type="compositionally biased region" description="Polar residues" evidence="1">
    <location>
        <begin position="589"/>
        <end position="599"/>
    </location>
</feature>
<evidence type="ECO:0000313" key="3">
    <source>
        <dbReference type="EMBL" id="CAJ2505045.1"/>
    </source>
</evidence>
<dbReference type="InterPro" id="IPR036523">
    <property type="entry name" value="SurE-like_sf"/>
</dbReference>
<dbReference type="PANTHER" id="PTHR47551:SF1">
    <property type="entry name" value="TUBULIN--TYROSINE LIGASE PBY1-RELATED"/>
    <property type="match status" value="1"/>
</dbReference>
<evidence type="ECO:0000256" key="1">
    <source>
        <dbReference type="SAM" id="MobiDB-lite"/>
    </source>
</evidence>
<dbReference type="NCBIfam" id="TIGR00087">
    <property type="entry name" value="surE"/>
    <property type="match status" value="1"/>
</dbReference>
<accession>A0AAI8VHK3</accession>
<dbReference type="Pfam" id="PF03133">
    <property type="entry name" value="TTL"/>
    <property type="match status" value="1"/>
</dbReference>
<comment type="caution">
    <text evidence="3">The sequence shown here is derived from an EMBL/GenBank/DDBJ whole genome shotgun (WGS) entry which is preliminary data.</text>
</comment>
<dbReference type="InterPro" id="IPR002828">
    <property type="entry name" value="SurE-like_Pase/nucleotidase"/>
</dbReference>
<organism evidence="3 4">
    <name type="scientific">Anthostomella pinea</name>
    <dbReference type="NCBI Taxonomy" id="933095"/>
    <lineage>
        <taxon>Eukaryota</taxon>
        <taxon>Fungi</taxon>
        <taxon>Dikarya</taxon>
        <taxon>Ascomycota</taxon>
        <taxon>Pezizomycotina</taxon>
        <taxon>Sordariomycetes</taxon>
        <taxon>Xylariomycetidae</taxon>
        <taxon>Xylariales</taxon>
        <taxon>Xylariaceae</taxon>
        <taxon>Anthostomella</taxon>
    </lineage>
</organism>
<dbReference type="InterPro" id="IPR004344">
    <property type="entry name" value="TTL/TTLL_fam"/>
</dbReference>
<dbReference type="AlphaFoldDB" id="A0AAI8VHK3"/>
<feature type="region of interest" description="Disordered" evidence="1">
    <location>
        <begin position="563"/>
        <end position="604"/>
    </location>
</feature>
<dbReference type="Gene3D" id="3.40.1210.10">
    <property type="entry name" value="Survival protein SurE-like phosphatase/nucleotidase"/>
    <property type="match status" value="1"/>
</dbReference>
<reference evidence="3" key="1">
    <citation type="submission" date="2023-10" db="EMBL/GenBank/DDBJ databases">
        <authorList>
            <person name="Hackl T."/>
        </authorList>
    </citation>
    <scope>NUCLEOTIDE SEQUENCE</scope>
</reference>
<feature type="region of interest" description="Disordered" evidence="1">
    <location>
        <begin position="386"/>
        <end position="412"/>
    </location>
</feature>
<protein>
    <submittedName>
        <fullName evidence="3">Uu.00g124390.m01.CDS01</fullName>
    </submittedName>
</protein>